<feature type="compositionally biased region" description="Polar residues" evidence="1">
    <location>
        <begin position="463"/>
        <end position="472"/>
    </location>
</feature>
<dbReference type="Proteomes" id="UP000016922">
    <property type="component" value="Unassembled WGS sequence"/>
</dbReference>
<gene>
    <name evidence="2" type="ORF">GLAREA_11863</name>
</gene>
<feature type="compositionally biased region" description="Polar residues" evidence="1">
    <location>
        <begin position="429"/>
        <end position="454"/>
    </location>
</feature>
<evidence type="ECO:0000256" key="1">
    <source>
        <dbReference type="SAM" id="MobiDB-lite"/>
    </source>
</evidence>
<evidence type="ECO:0000313" key="2">
    <source>
        <dbReference type="EMBL" id="EPE31781.1"/>
    </source>
</evidence>
<feature type="region of interest" description="Disordered" evidence="1">
    <location>
        <begin position="219"/>
        <end position="365"/>
    </location>
</feature>
<feature type="compositionally biased region" description="Basic residues" evidence="1">
    <location>
        <begin position="1"/>
        <end position="10"/>
    </location>
</feature>
<dbReference type="HOGENOM" id="CLU_015328_0_0_1"/>
<feature type="compositionally biased region" description="Low complexity" evidence="1">
    <location>
        <begin position="397"/>
        <end position="409"/>
    </location>
</feature>
<feature type="compositionally biased region" description="Polar residues" evidence="1">
    <location>
        <begin position="350"/>
        <end position="362"/>
    </location>
</feature>
<dbReference type="AlphaFoldDB" id="S3DIF3"/>
<feature type="compositionally biased region" description="Polar residues" evidence="1">
    <location>
        <begin position="39"/>
        <end position="51"/>
    </location>
</feature>
<feature type="compositionally biased region" description="Polar residues" evidence="1">
    <location>
        <begin position="105"/>
        <end position="121"/>
    </location>
</feature>
<feature type="compositionally biased region" description="Basic and acidic residues" evidence="1">
    <location>
        <begin position="253"/>
        <end position="262"/>
    </location>
</feature>
<feature type="compositionally biased region" description="Polar residues" evidence="1">
    <location>
        <begin position="541"/>
        <end position="571"/>
    </location>
</feature>
<proteinExistence type="predicted"/>
<feature type="region of interest" description="Disordered" evidence="1">
    <location>
        <begin position="1"/>
        <end position="194"/>
    </location>
</feature>
<dbReference type="EMBL" id="KE145360">
    <property type="protein sequence ID" value="EPE31781.1"/>
    <property type="molecule type" value="Genomic_DNA"/>
</dbReference>
<keyword evidence="3" id="KW-1185">Reference proteome</keyword>
<sequence>MVPPRRRSSRIRGGSAAPRTAHYGSTNLGAVTERDETPTGENQMNLDSIVSSPMVPRTPATAPRPKPSREDMHPSKAHQSTTKEPDSGLRLGFSDINGNGGDQPSGVTQKSPSKTGISSSFDFRFARPGPELGEDAQRLMDELREEAMKIKAHLAKEREDKRQAEEEEQQQRADEGQAVSGRRIAQPKGKAGRYSDVHMAEFKKMDSIAGHASAFRAQPGRFAPAAQSLKRTQSKANLDSREESNTKSMQPAHKPEGSERLENTAPAKRARKAIADDTSSARPISRSGVPVPSTPKQARSSAFLDAITTPTQASLARTTSTKGPTSQIPTLSKSPSKPNLLNGTPGRLQKSATLNNVSSLPKSASKIALKSPGRFERVRSILRHVSPSHKKSAAKQSSIPSLSRSPSKPNFDKALPSVPTTPVAAKTVKNINFTPDTTKKTSAAAFQNSPSPQKSGIPRSKSNRSMKSSALPSDSRIAYPNIASNPDVVTKRPEVEYPSLTGVRPLPPIPHAESSRPPPSVPGTFTFRSDHTIDFGASPKSFGSSSGQASIRQVRPSVSHSMPGSFPGSNKENTEPLPAVPHGIVNKKRRRAESDDTEDDADRSPKKQKAQVAEGAALVAPRLIATPKPKLSSAAASPKKGVLSMSRLNMLARPKMRK</sequence>
<feature type="compositionally biased region" description="Polar residues" evidence="1">
    <location>
        <begin position="308"/>
        <end position="342"/>
    </location>
</feature>
<reference evidence="2 3" key="1">
    <citation type="journal article" date="2013" name="BMC Genomics">
        <title>Genomics-driven discovery of the pneumocandin biosynthetic gene cluster in the fungus Glarea lozoyensis.</title>
        <authorList>
            <person name="Chen L."/>
            <person name="Yue Q."/>
            <person name="Zhang X."/>
            <person name="Xiang M."/>
            <person name="Wang C."/>
            <person name="Li S."/>
            <person name="Che Y."/>
            <person name="Ortiz-Lopez F.J."/>
            <person name="Bills G.F."/>
            <person name="Liu X."/>
            <person name="An Z."/>
        </authorList>
    </citation>
    <scope>NUCLEOTIDE SEQUENCE [LARGE SCALE GENOMIC DNA]</scope>
    <source>
        <strain evidence="3">ATCC 20868 / MF5171</strain>
    </source>
</reference>
<evidence type="ECO:0008006" key="4">
    <source>
        <dbReference type="Google" id="ProtNLM"/>
    </source>
</evidence>
<feature type="compositionally biased region" description="Basic residues" evidence="1">
    <location>
        <begin position="383"/>
        <end position="393"/>
    </location>
</feature>
<feature type="compositionally biased region" description="Pro residues" evidence="1">
    <location>
        <begin position="505"/>
        <end position="521"/>
    </location>
</feature>
<dbReference type="OrthoDB" id="5204833at2759"/>
<dbReference type="OMA" id="GHASAWR"/>
<protein>
    <recommendedName>
        <fullName evidence="4">Erythromycin esterase</fullName>
    </recommendedName>
</protein>
<organism evidence="2 3">
    <name type="scientific">Glarea lozoyensis (strain ATCC 20868 / MF5171)</name>
    <dbReference type="NCBI Taxonomy" id="1116229"/>
    <lineage>
        <taxon>Eukaryota</taxon>
        <taxon>Fungi</taxon>
        <taxon>Dikarya</taxon>
        <taxon>Ascomycota</taxon>
        <taxon>Pezizomycotina</taxon>
        <taxon>Leotiomycetes</taxon>
        <taxon>Helotiales</taxon>
        <taxon>Helotiaceae</taxon>
        <taxon>Glarea</taxon>
    </lineage>
</organism>
<dbReference type="KEGG" id="glz:GLAREA_11863"/>
<feature type="compositionally biased region" description="Basic and acidic residues" evidence="1">
    <location>
        <begin position="135"/>
        <end position="175"/>
    </location>
</feature>
<dbReference type="RefSeq" id="XP_008080836.1">
    <property type="nucleotide sequence ID" value="XM_008082645.1"/>
</dbReference>
<name>S3DIF3_GLAL2</name>
<dbReference type="eggNOG" id="ENOG502T00Q">
    <property type="taxonomic scope" value="Eukaryota"/>
</dbReference>
<evidence type="ECO:0000313" key="3">
    <source>
        <dbReference type="Proteomes" id="UP000016922"/>
    </source>
</evidence>
<accession>S3DIF3</accession>
<feature type="region of interest" description="Disordered" evidence="1">
    <location>
        <begin position="383"/>
        <end position="639"/>
    </location>
</feature>
<dbReference type="GeneID" id="19470904"/>